<dbReference type="Pfam" id="PF01284">
    <property type="entry name" value="MARVEL"/>
    <property type="match status" value="1"/>
</dbReference>
<evidence type="ECO:0000256" key="3">
    <source>
        <dbReference type="ARBA" id="ARBA00022989"/>
    </source>
</evidence>
<evidence type="ECO:0000256" key="2">
    <source>
        <dbReference type="ARBA" id="ARBA00022692"/>
    </source>
</evidence>
<evidence type="ECO:0000256" key="5">
    <source>
        <dbReference type="SAM" id="MobiDB-lite"/>
    </source>
</evidence>
<dbReference type="GO" id="GO:0016020">
    <property type="term" value="C:membrane"/>
    <property type="evidence" value="ECO:0007669"/>
    <property type="project" value="UniProtKB-SubCell"/>
</dbReference>
<feature type="region of interest" description="Disordered" evidence="5">
    <location>
        <begin position="165"/>
        <end position="187"/>
    </location>
</feature>
<feature type="compositionally biased region" description="Low complexity" evidence="5">
    <location>
        <begin position="9"/>
        <end position="23"/>
    </location>
</feature>
<evidence type="ECO:0000313" key="7">
    <source>
        <dbReference type="EMBL" id="CAH1779979.1"/>
    </source>
</evidence>
<organism evidence="7 8">
    <name type="scientific">Owenia fusiformis</name>
    <name type="common">Polychaete worm</name>
    <dbReference type="NCBI Taxonomy" id="6347"/>
    <lineage>
        <taxon>Eukaryota</taxon>
        <taxon>Metazoa</taxon>
        <taxon>Spiralia</taxon>
        <taxon>Lophotrochozoa</taxon>
        <taxon>Annelida</taxon>
        <taxon>Polychaeta</taxon>
        <taxon>Sedentaria</taxon>
        <taxon>Canalipalpata</taxon>
        <taxon>Sabellida</taxon>
        <taxon>Oweniida</taxon>
        <taxon>Oweniidae</taxon>
        <taxon>Owenia</taxon>
    </lineage>
</organism>
<evidence type="ECO:0000256" key="4">
    <source>
        <dbReference type="ARBA" id="ARBA00023136"/>
    </source>
</evidence>
<keyword evidence="8" id="KW-1185">Reference proteome</keyword>
<feature type="compositionally biased region" description="Low complexity" evidence="5">
    <location>
        <begin position="173"/>
        <end position="187"/>
    </location>
</feature>
<feature type="transmembrane region" description="Helical" evidence="6">
    <location>
        <begin position="43"/>
        <end position="62"/>
    </location>
</feature>
<evidence type="ECO:0000313" key="8">
    <source>
        <dbReference type="Proteomes" id="UP000749559"/>
    </source>
</evidence>
<feature type="transmembrane region" description="Helical" evidence="6">
    <location>
        <begin position="105"/>
        <end position="124"/>
    </location>
</feature>
<protein>
    <submittedName>
        <fullName evidence="7">Uncharacterized protein</fullName>
    </submittedName>
</protein>
<feature type="transmembrane region" description="Helical" evidence="6">
    <location>
        <begin position="130"/>
        <end position="148"/>
    </location>
</feature>
<sequence>MADESGMPSTYETKTTTTSSSSSGPRINVNVDYIKTIPGILKIVEIVLSLITFICGVIWPWWQAQGGAWNGFVSMTSFICCIVWLLLHVSSLISQLPGPWMLIEFIYYCVFTLFFLICGIVAAVRGHWHSSIGATAFFAFATTAVYAVDTFFQFRNWRANGGLTTSSGGGTSTGTTTVTTTETTQQY</sequence>
<keyword evidence="4 6" id="KW-0472">Membrane</keyword>
<reference evidence="7" key="1">
    <citation type="submission" date="2022-03" db="EMBL/GenBank/DDBJ databases">
        <authorList>
            <person name="Martin C."/>
        </authorList>
    </citation>
    <scope>NUCLEOTIDE SEQUENCE</scope>
</reference>
<dbReference type="Proteomes" id="UP000749559">
    <property type="component" value="Unassembled WGS sequence"/>
</dbReference>
<dbReference type="PROSITE" id="PS51225">
    <property type="entry name" value="MARVEL"/>
    <property type="match status" value="1"/>
</dbReference>
<feature type="transmembrane region" description="Helical" evidence="6">
    <location>
        <begin position="68"/>
        <end position="93"/>
    </location>
</feature>
<gene>
    <name evidence="7" type="ORF">OFUS_LOCUS6730</name>
</gene>
<keyword evidence="3 6" id="KW-1133">Transmembrane helix</keyword>
<dbReference type="PANTHER" id="PTHR22776:SF49">
    <property type="entry name" value="MARVEL DOMAIN-CONTAINING PROTEIN"/>
    <property type="match status" value="1"/>
</dbReference>
<comment type="caution">
    <text evidence="7">The sequence shown here is derived from an EMBL/GenBank/DDBJ whole genome shotgun (WGS) entry which is preliminary data.</text>
</comment>
<name>A0A8J1Y8E2_OWEFU</name>
<dbReference type="AlphaFoldDB" id="A0A8J1Y8E2"/>
<accession>A0A8J1Y8E2</accession>
<evidence type="ECO:0000256" key="6">
    <source>
        <dbReference type="SAM" id="Phobius"/>
    </source>
</evidence>
<feature type="region of interest" description="Disordered" evidence="5">
    <location>
        <begin position="1"/>
        <end position="24"/>
    </location>
</feature>
<dbReference type="EMBL" id="CAIIXF020000003">
    <property type="protein sequence ID" value="CAH1779979.1"/>
    <property type="molecule type" value="Genomic_DNA"/>
</dbReference>
<evidence type="ECO:0000256" key="1">
    <source>
        <dbReference type="ARBA" id="ARBA00004141"/>
    </source>
</evidence>
<dbReference type="PANTHER" id="PTHR22776">
    <property type="entry name" value="MARVEL-CONTAINING POTENTIAL LIPID RAFT-ASSOCIATED PROTEIN"/>
    <property type="match status" value="1"/>
</dbReference>
<dbReference type="InterPro" id="IPR008253">
    <property type="entry name" value="Marvel"/>
</dbReference>
<dbReference type="InterPro" id="IPR050578">
    <property type="entry name" value="MARVEL-CKLF_proteins"/>
</dbReference>
<dbReference type="OrthoDB" id="10028364at2759"/>
<proteinExistence type="predicted"/>
<comment type="subcellular location">
    <subcellularLocation>
        <location evidence="1">Membrane</location>
        <topology evidence="1">Multi-pass membrane protein</topology>
    </subcellularLocation>
</comment>
<keyword evidence="2 6" id="KW-0812">Transmembrane</keyword>